<comment type="subcellular location">
    <subcellularLocation>
        <location evidence="1">Cell envelope</location>
    </subcellularLocation>
</comment>
<dbReference type="PATRIC" id="fig|359131.3.peg.5346"/>
<comment type="similarity">
    <text evidence="2">Belongs to the bacterial solute-binding protein 2 family.</text>
</comment>
<gene>
    <name evidence="6" type="ORF">VM95_22365</name>
</gene>
<dbReference type="AlphaFoldDB" id="A0A0F2TCP2"/>
<dbReference type="InterPro" id="IPR025997">
    <property type="entry name" value="SBP_2_dom"/>
</dbReference>
<accession>A0A0F2TCP2</accession>
<evidence type="ECO:0000256" key="2">
    <source>
        <dbReference type="ARBA" id="ARBA00007639"/>
    </source>
</evidence>
<dbReference type="Proteomes" id="UP000033699">
    <property type="component" value="Unassembled WGS sequence"/>
</dbReference>
<dbReference type="EMBL" id="JZKH01000047">
    <property type="protein sequence ID" value="KJS60276.1"/>
    <property type="molecule type" value="Genomic_DNA"/>
</dbReference>
<evidence type="ECO:0000313" key="6">
    <source>
        <dbReference type="EMBL" id="KJS60276.1"/>
    </source>
</evidence>
<feature type="domain" description="Periplasmic binding protein" evidence="5">
    <location>
        <begin position="113"/>
        <end position="268"/>
    </location>
</feature>
<name>A0A0F2TCP2_STRR3</name>
<sequence length="290" mass="30129">MRADGRGAVRDLVAHLHRLGRRRLAIIAGPAATTTGQERVAAFREALAEYGLDLPDRYVGQGDFQADSGRRATERFLDLAEPPQVVFAADNLMALGALDAVRARGLRVPDDIALDNVAGGEQAAKALAEKLGGSGKIVILQGLAGTSAARERAEGFAKGLAAYPGIEVVAQQPADFDRTKGLDVMSNLLQAHPDVRSVIAANDEMALGAAKALGSKAGDSVQVVGFDGTPDGLKAVEQGTLYASVAQQPSQLGKIAVDNAVKAIEGEKVEETIKVPVKVVTKETVAGFSG</sequence>
<evidence type="ECO:0000256" key="3">
    <source>
        <dbReference type="ARBA" id="ARBA00022729"/>
    </source>
</evidence>
<keyword evidence="3" id="KW-0732">Signal</keyword>
<dbReference type="Pfam" id="PF13407">
    <property type="entry name" value="Peripla_BP_4"/>
    <property type="match status" value="1"/>
</dbReference>
<dbReference type="InterPro" id="IPR028082">
    <property type="entry name" value="Peripla_BP_I"/>
</dbReference>
<dbReference type="GO" id="GO:0030246">
    <property type="term" value="F:carbohydrate binding"/>
    <property type="evidence" value="ECO:0007669"/>
    <property type="project" value="UniProtKB-ARBA"/>
</dbReference>
<keyword evidence="7" id="KW-1185">Reference proteome</keyword>
<organism evidence="6 7">
    <name type="scientific">Streptomyces rubellomurinus (strain ATCC 31215)</name>
    <dbReference type="NCBI Taxonomy" id="359131"/>
    <lineage>
        <taxon>Bacteria</taxon>
        <taxon>Bacillati</taxon>
        <taxon>Actinomycetota</taxon>
        <taxon>Actinomycetes</taxon>
        <taxon>Kitasatosporales</taxon>
        <taxon>Streptomycetaceae</taxon>
        <taxon>Streptomyces</taxon>
    </lineage>
</organism>
<evidence type="ECO:0008006" key="8">
    <source>
        <dbReference type="Google" id="ProtNLM"/>
    </source>
</evidence>
<protein>
    <recommendedName>
        <fullName evidence="8">ABC transporter substrate-binding protein</fullName>
    </recommendedName>
</protein>
<dbReference type="SUPFAM" id="SSF53822">
    <property type="entry name" value="Periplasmic binding protein-like I"/>
    <property type="match status" value="2"/>
</dbReference>
<dbReference type="CDD" id="cd06267">
    <property type="entry name" value="PBP1_LacI_sugar_binding-like"/>
    <property type="match status" value="1"/>
</dbReference>
<dbReference type="PANTHER" id="PTHR46847">
    <property type="entry name" value="D-ALLOSE-BINDING PERIPLASMIC PROTEIN-RELATED"/>
    <property type="match status" value="1"/>
</dbReference>
<dbReference type="PANTHER" id="PTHR46847:SF1">
    <property type="entry name" value="D-ALLOSE-BINDING PERIPLASMIC PROTEIN-RELATED"/>
    <property type="match status" value="1"/>
</dbReference>
<reference evidence="6 7" key="1">
    <citation type="submission" date="2015-02" db="EMBL/GenBank/DDBJ databases">
        <authorList>
            <person name="Ju K.-S."/>
            <person name="Doroghazi J.R."/>
            <person name="Metcalf W."/>
        </authorList>
    </citation>
    <scope>NUCLEOTIDE SEQUENCE [LARGE SCALE GENOMIC DNA]</scope>
    <source>
        <strain evidence="6 7">ATCC 31215</strain>
    </source>
</reference>
<evidence type="ECO:0000313" key="7">
    <source>
        <dbReference type="Proteomes" id="UP000033699"/>
    </source>
</evidence>
<dbReference type="Gene3D" id="3.40.50.2300">
    <property type="match status" value="2"/>
</dbReference>
<dbReference type="GO" id="GO:0030313">
    <property type="term" value="C:cell envelope"/>
    <property type="evidence" value="ECO:0007669"/>
    <property type="project" value="UniProtKB-SubCell"/>
</dbReference>
<dbReference type="Pfam" id="PF00532">
    <property type="entry name" value="Peripla_BP_1"/>
    <property type="match status" value="1"/>
</dbReference>
<proteinExistence type="inferred from homology"/>
<evidence type="ECO:0000259" key="4">
    <source>
        <dbReference type="Pfam" id="PF00532"/>
    </source>
</evidence>
<dbReference type="InterPro" id="IPR001761">
    <property type="entry name" value="Peripla_BP/Lac1_sug-bd_dom"/>
</dbReference>
<evidence type="ECO:0000259" key="5">
    <source>
        <dbReference type="Pfam" id="PF13407"/>
    </source>
</evidence>
<feature type="domain" description="Periplasmic binding protein/LacI sugar binding" evidence="4">
    <location>
        <begin position="12"/>
        <end position="112"/>
    </location>
</feature>
<evidence type="ECO:0000256" key="1">
    <source>
        <dbReference type="ARBA" id="ARBA00004196"/>
    </source>
</evidence>
<comment type="caution">
    <text evidence="6">The sequence shown here is derived from an EMBL/GenBank/DDBJ whole genome shotgun (WGS) entry which is preliminary data.</text>
</comment>